<dbReference type="STRING" id="139420.A0A371DPQ1"/>
<evidence type="ECO:0000313" key="8">
    <source>
        <dbReference type="EMBL" id="RDX54509.1"/>
    </source>
</evidence>
<dbReference type="PANTHER" id="PTHR23501">
    <property type="entry name" value="MAJOR FACILITATOR SUPERFAMILY"/>
    <property type="match status" value="1"/>
</dbReference>
<evidence type="ECO:0000256" key="4">
    <source>
        <dbReference type="ARBA" id="ARBA00022989"/>
    </source>
</evidence>
<keyword evidence="5 6" id="KW-0472">Membrane</keyword>
<sequence length="566" mass="60696">MTLESAVKPSTTTLEAGAKACLNDEPAAVAAVSKNTDEEPAPLSNTEIHLVFLALSVAAFLGSLDQTIIATAMPTIASEYDALPQQSWIALAYLLTSTVFQPVFGRGTDLYGSRSMLFLSIIVFDIGSLFCAVARNYIWFCCGRAIAGIGAAGLLRSILAGRVYDHNQPDGSPPRYVGAMYARTAIAIVIGPVLGGIFTRFNWRWCFWINLVFSGPAIGVLLVFVKKIPNRKRPGVTFKDVDFGGIILIAVCVVTLCMGLTWGGTTYPWNSPVIISLLVVGGILVPVYILYELYIPQFPIVPLEMFRIRNVTASTGNYFFTSVSIYGLAAYVPSYYQLVRGDNQLVSGLEILPYVGTMIIFTTIVGQLMSWSGRTRPWLWAGGLVNLIANGLLIMLNGTLPRAVEYVFLAMSGAGVGFIAQTNTVSAQSKVSRELLASVTTMTMWSKSLGAIIGIAVQGSIIQNVFLNNMLADSEASQYLPQLQALSGIRSLPEHIQMLASQSYGKAFGTMMIATVPFVAVGFLISLTAEEADLDRKSGKGIPLSNAGGTAVLTAIGESRGVPEVV</sequence>
<gene>
    <name evidence="8" type="ORF">OH76DRAFT_1478796</name>
</gene>
<reference evidence="8 9" key="1">
    <citation type="journal article" date="2018" name="Biotechnol. Biofuels">
        <title>Integrative visual omics of the white-rot fungus Polyporus brumalis exposes the biotechnological potential of its oxidative enzymes for delignifying raw plant biomass.</title>
        <authorList>
            <person name="Miyauchi S."/>
            <person name="Rancon A."/>
            <person name="Drula E."/>
            <person name="Hage H."/>
            <person name="Chaduli D."/>
            <person name="Favel A."/>
            <person name="Grisel S."/>
            <person name="Henrissat B."/>
            <person name="Herpoel-Gimbert I."/>
            <person name="Ruiz-Duenas F.J."/>
            <person name="Chevret D."/>
            <person name="Hainaut M."/>
            <person name="Lin J."/>
            <person name="Wang M."/>
            <person name="Pangilinan J."/>
            <person name="Lipzen A."/>
            <person name="Lesage-Meessen L."/>
            <person name="Navarro D."/>
            <person name="Riley R."/>
            <person name="Grigoriev I.V."/>
            <person name="Zhou S."/>
            <person name="Raouche S."/>
            <person name="Rosso M.N."/>
        </authorList>
    </citation>
    <scope>NUCLEOTIDE SEQUENCE [LARGE SCALE GENOMIC DNA]</scope>
    <source>
        <strain evidence="8 9">BRFM 1820</strain>
    </source>
</reference>
<proteinExistence type="predicted"/>
<feature type="transmembrane region" description="Helical" evidence="6">
    <location>
        <begin position="351"/>
        <end position="371"/>
    </location>
</feature>
<feature type="transmembrane region" description="Helical" evidence="6">
    <location>
        <begin position="207"/>
        <end position="225"/>
    </location>
</feature>
<feature type="transmembrane region" description="Helical" evidence="6">
    <location>
        <begin position="246"/>
        <end position="267"/>
    </location>
</feature>
<protein>
    <submittedName>
        <fullName evidence="8">MFS general substrate transporter</fullName>
    </submittedName>
</protein>
<feature type="transmembrane region" description="Helical" evidence="6">
    <location>
        <begin position="316"/>
        <end position="336"/>
    </location>
</feature>
<feature type="transmembrane region" description="Helical" evidence="6">
    <location>
        <begin position="406"/>
        <end position="427"/>
    </location>
</feature>
<dbReference type="GO" id="GO:0005886">
    <property type="term" value="C:plasma membrane"/>
    <property type="evidence" value="ECO:0007669"/>
    <property type="project" value="TreeGrafter"/>
</dbReference>
<feature type="transmembrane region" description="Helical" evidence="6">
    <location>
        <begin position="448"/>
        <end position="467"/>
    </location>
</feature>
<accession>A0A371DPQ1</accession>
<comment type="subcellular location">
    <subcellularLocation>
        <location evidence="1">Endomembrane system</location>
        <topology evidence="1">Multi-pass membrane protein</topology>
    </subcellularLocation>
</comment>
<feature type="transmembrane region" description="Helical" evidence="6">
    <location>
        <begin position="145"/>
        <end position="164"/>
    </location>
</feature>
<feature type="transmembrane region" description="Helical" evidence="6">
    <location>
        <begin position="116"/>
        <end position="139"/>
    </location>
</feature>
<dbReference type="SUPFAM" id="SSF103473">
    <property type="entry name" value="MFS general substrate transporter"/>
    <property type="match status" value="1"/>
</dbReference>
<evidence type="ECO:0000256" key="2">
    <source>
        <dbReference type="ARBA" id="ARBA00022448"/>
    </source>
</evidence>
<dbReference type="EMBL" id="KZ857384">
    <property type="protein sequence ID" value="RDX54509.1"/>
    <property type="molecule type" value="Genomic_DNA"/>
</dbReference>
<dbReference type="Proteomes" id="UP000256964">
    <property type="component" value="Unassembled WGS sequence"/>
</dbReference>
<feature type="transmembrane region" description="Helical" evidence="6">
    <location>
        <begin position="176"/>
        <end position="201"/>
    </location>
</feature>
<evidence type="ECO:0000256" key="6">
    <source>
        <dbReference type="SAM" id="Phobius"/>
    </source>
</evidence>
<dbReference type="Pfam" id="PF07690">
    <property type="entry name" value="MFS_1"/>
    <property type="match status" value="1"/>
</dbReference>
<keyword evidence="2" id="KW-0813">Transport</keyword>
<dbReference type="PROSITE" id="PS50850">
    <property type="entry name" value="MFS"/>
    <property type="match status" value="1"/>
</dbReference>
<evidence type="ECO:0000256" key="3">
    <source>
        <dbReference type="ARBA" id="ARBA00022692"/>
    </source>
</evidence>
<evidence type="ECO:0000259" key="7">
    <source>
        <dbReference type="PROSITE" id="PS50850"/>
    </source>
</evidence>
<feature type="transmembrane region" description="Helical" evidence="6">
    <location>
        <begin position="507"/>
        <end position="527"/>
    </location>
</feature>
<dbReference type="InterPro" id="IPR020846">
    <property type="entry name" value="MFS_dom"/>
</dbReference>
<evidence type="ECO:0000256" key="1">
    <source>
        <dbReference type="ARBA" id="ARBA00004127"/>
    </source>
</evidence>
<dbReference type="InterPro" id="IPR011701">
    <property type="entry name" value="MFS"/>
</dbReference>
<feature type="transmembrane region" description="Helical" evidence="6">
    <location>
        <begin position="378"/>
        <end position="400"/>
    </location>
</feature>
<dbReference type="GO" id="GO:0022857">
    <property type="term" value="F:transmembrane transporter activity"/>
    <property type="evidence" value="ECO:0007669"/>
    <property type="project" value="InterPro"/>
</dbReference>
<dbReference type="Gene3D" id="1.20.1720.10">
    <property type="entry name" value="Multidrug resistance protein D"/>
    <property type="match status" value="1"/>
</dbReference>
<evidence type="ECO:0000256" key="5">
    <source>
        <dbReference type="ARBA" id="ARBA00023136"/>
    </source>
</evidence>
<dbReference type="PANTHER" id="PTHR23501:SF191">
    <property type="entry name" value="VACUOLAR BASIC AMINO ACID TRANSPORTER 4"/>
    <property type="match status" value="1"/>
</dbReference>
<dbReference type="AlphaFoldDB" id="A0A371DPQ1"/>
<evidence type="ECO:0000313" key="9">
    <source>
        <dbReference type="Proteomes" id="UP000256964"/>
    </source>
</evidence>
<keyword evidence="4 6" id="KW-1133">Transmembrane helix</keyword>
<name>A0A371DPQ1_9APHY</name>
<organism evidence="8 9">
    <name type="scientific">Lentinus brumalis</name>
    <dbReference type="NCBI Taxonomy" id="2498619"/>
    <lineage>
        <taxon>Eukaryota</taxon>
        <taxon>Fungi</taxon>
        <taxon>Dikarya</taxon>
        <taxon>Basidiomycota</taxon>
        <taxon>Agaricomycotina</taxon>
        <taxon>Agaricomycetes</taxon>
        <taxon>Polyporales</taxon>
        <taxon>Polyporaceae</taxon>
        <taxon>Lentinus</taxon>
    </lineage>
</organism>
<dbReference type="GO" id="GO:0012505">
    <property type="term" value="C:endomembrane system"/>
    <property type="evidence" value="ECO:0007669"/>
    <property type="project" value="UniProtKB-SubCell"/>
</dbReference>
<dbReference type="OrthoDB" id="10021397at2759"/>
<keyword evidence="9" id="KW-1185">Reference proteome</keyword>
<dbReference type="Gene3D" id="1.20.1250.20">
    <property type="entry name" value="MFS general substrate transporter like domains"/>
    <property type="match status" value="1"/>
</dbReference>
<dbReference type="InterPro" id="IPR036259">
    <property type="entry name" value="MFS_trans_sf"/>
</dbReference>
<keyword evidence="3 6" id="KW-0812">Transmembrane</keyword>
<feature type="transmembrane region" description="Helical" evidence="6">
    <location>
        <begin position="273"/>
        <end position="295"/>
    </location>
</feature>
<feature type="domain" description="Major facilitator superfamily (MFS) profile" evidence="7">
    <location>
        <begin position="51"/>
        <end position="532"/>
    </location>
</feature>